<proteinExistence type="predicted"/>
<dbReference type="Proteomes" id="UP001226091">
    <property type="component" value="Chromosome"/>
</dbReference>
<evidence type="ECO:0000313" key="1">
    <source>
        <dbReference type="EMBL" id="WHZ56361.1"/>
    </source>
</evidence>
<sequence>MNKFLSLLSVLFLALLAACGNTAEEPKKEAQGSEQAAENGEKAEETKAVVTLTKNEMAEKVDSKEVSFEEGQTLMDAMKANFEVEEAGGFISGIDGMMASDKDKTYWHLIVNGEDAMTGANEIELKDGDKVEFDLRKYE</sequence>
<evidence type="ECO:0000313" key="2">
    <source>
        <dbReference type="Proteomes" id="UP001226091"/>
    </source>
</evidence>
<gene>
    <name evidence="1" type="ORF">QLQ22_16885</name>
</gene>
<dbReference type="EMBL" id="CP126116">
    <property type="protein sequence ID" value="WHZ56361.1"/>
    <property type="molecule type" value="Genomic_DNA"/>
</dbReference>
<keyword evidence="2" id="KW-1185">Reference proteome</keyword>
<name>A0ACD4R7A9_9BACI</name>
<accession>A0ACD4R7A9</accession>
<protein>
    <submittedName>
        <fullName evidence="1">DUF4430 domain-containing protein</fullName>
    </submittedName>
</protein>
<organism evidence="1 2">
    <name type="scientific">Metabacillus hrfriensis</name>
    <dbReference type="NCBI Taxonomy" id="3048891"/>
    <lineage>
        <taxon>Bacteria</taxon>
        <taxon>Bacillati</taxon>
        <taxon>Bacillota</taxon>
        <taxon>Bacilli</taxon>
        <taxon>Bacillales</taxon>
        <taxon>Bacillaceae</taxon>
        <taxon>Metabacillus</taxon>
    </lineage>
</organism>
<reference evidence="2" key="1">
    <citation type="journal article" date="2025" name="Aquaculture">
        <title>Assessment of the bioflocculant production and safety properties of Metabacillus hrfriensis sp. nov. based on phenotypic and whole-genome sequencing analysis.</title>
        <authorList>
            <person name="Zhang R."/>
            <person name="Zhao Z."/>
            <person name="Luo L."/>
            <person name="Wang S."/>
            <person name="Guo K."/>
            <person name="Xu W."/>
        </authorList>
    </citation>
    <scope>NUCLEOTIDE SEQUENCE [LARGE SCALE GENOMIC DNA]</scope>
    <source>
        <strain evidence="2">CT-WN-B3</strain>
    </source>
</reference>